<feature type="compositionally biased region" description="Basic and acidic residues" evidence="1">
    <location>
        <begin position="78"/>
        <end position="89"/>
    </location>
</feature>
<protein>
    <submittedName>
        <fullName evidence="2">Uncharacterized protein</fullName>
    </submittedName>
</protein>
<proteinExistence type="predicted"/>
<name>A0A1H9GKU3_9GAMM</name>
<evidence type="ECO:0000313" key="3">
    <source>
        <dbReference type="Proteomes" id="UP000199233"/>
    </source>
</evidence>
<evidence type="ECO:0000256" key="1">
    <source>
        <dbReference type="SAM" id="MobiDB-lite"/>
    </source>
</evidence>
<dbReference type="Pfam" id="PF20549">
    <property type="entry name" value="DUF6763"/>
    <property type="match status" value="1"/>
</dbReference>
<dbReference type="InterPro" id="IPR046651">
    <property type="entry name" value="DUF6763"/>
</dbReference>
<keyword evidence="3" id="KW-1185">Reference proteome</keyword>
<gene>
    <name evidence="2" type="ORF">SAMN04488038_107111</name>
</gene>
<organism evidence="2 3">
    <name type="scientific">Solimonas aquatica</name>
    <dbReference type="NCBI Taxonomy" id="489703"/>
    <lineage>
        <taxon>Bacteria</taxon>
        <taxon>Pseudomonadati</taxon>
        <taxon>Pseudomonadota</taxon>
        <taxon>Gammaproteobacteria</taxon>
        <taxon>Nevskiales</taxon>
        <taxon>Nevskiaceae</taxon>
        <taxon>Solimonas</taxon>
    </lineage>
</organism>
<feature type="region of interest" description="Disordered" evidence="1">
    <location>
        <begin position="61"/>
        <end position="99"/>
    </location>
</feature>
<reference evidence="3" key="1">
    <citation type="submission" date="2016-10" db="EMBL/GenBank/DDBJ databases">
        <authorList>
            <person name="Varghese N."/>
            <person name="Submissions S."/>
        </authorList>
    </citation>
    <scope>NUCLEOTIDE SEQUENCE [LARGE SCALE GENOMIC DNA]</scope>
    <source>
        <strain evidence="3">DSM 25927</strain>
    </source>
</reference>
<dbReference type="RefSeq" id="WP_093285418.1">
    <property type="nucleotide sequence ID" value="NZ_FOFS01000007.1"/>
</dbReference>
<evidence type="ECO:0000313" key="2">
    <source>
        <dbReference type="EMBL" id="SEQ50644.1"/>
    </source>
</evidence>
<dbReference type="EMBL" id="FOFS01000007">
    <property type="protein sequence ID" value="SEQ50644.1"/>
    <property type="molecule type" value="Genomic_DNA"/>
</dbReference>
<dbReference type="Proteomes" id="UP000199233">
    <property type="component" value="Unassembled WGS sequence"/>
</dbReference>
<sequence>MAEWLRELSVGQWFETGGEPFEIVGIDIPAELVLVQHYDGTLEDFDFETWMTLAASPCAPPEDYSGALDIGPEDYAERDEPPARGHWDSPADLVESYER</sequence>
<accession>A0A1H9GKU3</accession>
<dbReference type="AlphaFoldDB" id="A0A1H9GKU3"/>
<dbReference type="OrthoDB" id="7062948at2"/>